<keyword evidence="2" id="KW-0456">Lyase</keyword>
<dbReference type="SUPFAM" id="SSF51621">
    <property type="entry name" value="Phosphoenolpyruvate/pyruvate domain"/>
    <property type="match status" value="1"/>
</dbReference>
<dbReference type="Pfam" id="PF03328">
    <property type="entry name" value="HpcH_HpaI"/>
    <property type="match status" value="1"/>
</dbReference>
<dbReference type="GO" id="GO:0046872">
    <property type="term" value="F:metal ion binding"/>
    <property type="evidence" value="ECO:0007669"/>
    <property type="project" value="UniProtKB-KW"/>
</dbReference>
<dbReference type="Gene3D" id="3.20.20.60">
    <property type="entry name" value="Phosphoenolpyruvate-binding domains"/>
    <property type="match status" value="1"/>
</dbReference>
<proteinExistence type="predicted"/>
<evidence type="ECO:0000256" key="1">
    <source>
        <dbReference type="ARBA" id="ARBA00022723"/>
    </source>
</evidence>
<dbReference type="EMBL" id="LR881469">
    <property type="protein sequence ID" value="CAD5328884.1"/>
    <property type="molecule type" value="Genomic_DNA"/>
</dbReference>
<dbReference type="AlphaFoldDB" id="A0A7G2EZV5"/>
<dbReference type="PANTHER" id="PTHR30502:SF7">
    <property type="entry name" value="ALDOLASE LIKE"/>
    <property type="match status" value="1"/>
</dbReference>
<organism evidence="4 5">
    <name type="scientific">Arabidopsis thaliana</name>
    <name type="common">Mouse-ear cress</name>
    <dbReference type="NCBI Taxonomy" id="3702"/>
    <lineage>
        <taxon>Eukaryota</taxon>
        <taxon>Viridiplantae</taxon>
        <taxon>Streptophyta</taxon>
        <taxon>Embryophyta</taxon>
        <taxon>Tracheophyta</taxon>
        <taxon>Spermatophyta</taxon>
        <taxon>Magnoliopsida</taxon>
        <taxon>eudicotyledons</taxon>
        <taxon>Gunneridae</taxon>
        <taxon>Pentapetalae</taxon>
        <taxon>rosids</taxon>
        <taxon>malvids</taxon>
        <taxon>Brassicales</taxon>
        <taxon>Brassicaceae</taxon>
        <taxon>Camelineae</taxon>
        <taxon>Arabidopsis</taxon>
    </lineage>
</organism>
<dbReference type="InterPro" id="IPR015813">
    <property type="entry name" value="Pyrv/PenolPyrv_kinase-like_dom"/>
</dbReference>
<reference evidence="4 5" key="1">
    <citation type="submission" date="2020-09" db="EMBL/GenBank/DDBJ databases">
        <authorList>
            <person name="Ashkenazy H."/>
        </authorList>
    </citation>
    <scope>NUCLEOTIDE SEQUENCE [LARGE SCALE GENOMIC DNA]</scope>
    <source>
        <strain evidence="5">cv. Cdm-0</strain>
    </source>
</reference>
<dbReference type="InterPro" id="IPR005000">
    <property type="entry name" value="Aldolase/citrate-lyase_domain"/>
</dbReference>
<dbReference type="InterPro" id="IPR050251">
    <property type="entry name" value="HpcH-HpaI_aldolase"/>
</dbReference>
<keyword evidence="1" id="KW-0479">Metal-binding</keyword>
<sequence>MRVAETAVLGSDPANGGAYLAGMATAQDKAVDLKSRGYHMILGATDVPLFKKAVIVRMRQEKAIALEDEPDKRPDVTQLSSFTIFSCLYLVDFSAWGYLPEINSTRQKSKRDEDDDHKDGGNDCYDERITLATKKSLKSRLQDGEKLLGHFLLSFSPELAEIAARAGFDFIVVYLEHGAGGIREALHCIRAIEAADLGPDGIMFPMVETGRSASEAVSFCLYRPDGVRGCAYSVVRDSSFGFNEGYLGNYADKLFIMCQIESEEGMKNVKEIIAVDGMDCVMMGPRDLSASLGLLNDPGNPKVKSVMRVAETAVLASDPANGGAYLAGMATAQDKTGDLKARGYHVVLGSTDVSLYKKAVVDEVNAFKA</sequence>
<protein>
    <submittedName>
        <fullName evidence="4">(thale cress) hypothetical protein</fullName>
    </submittedName>
</protein>
<evidence type="ECO:0000256" key="2">
    <source>
        <dbReference type="ARBA" id="ARBA00023239"/>
    </source>
</evidence>
<evidence type="ECO:0000313" key="5">
    <source>
        <dbReference type="Proteomes" id="UP000516314"/>
    </source>
</evidence>
<accession>A0A7G2EZV5</accession>
<evidence type="ECO:0000313" key="4">
    <source>
        <dbReference type="EMBL" id="CAD5328884.1"/>
    </source>
</evidence>
<dbReference type="Proteomes" id="UP000516314">
    <property type="component" value="Chromosome 4"/>
</dbReference>
<dbReference type="InterPro" id="IPR040442">
    <property type="entry name" value="Pyrv_kinase-like_dom_sf"/>
</dbReference>
<feature type="domain" description="HpcH/HpaI aldolase/citrate lyase" evidence="3">
    <location>
        <begin position="191"/>
        <end position="356"/>
    </location>
</feature>
<gene>
    <name evidence="4" type="ORF">AT9943_LOCUS16509</name>
</gene>
<name>A0A7G2EZV5_ARATH</name>
<evidence type="ECO:0000259" key="3">
    <source>
        <dbReference type="Pfam" id="PF03328"/>
    </source>
</evidence>
<dbReference type="PANTHER" id="PTHR30502">
    <property type="entry name" value="2-KETO-3-DEOXY-L-RHAMNONATE ALDOLASE"/>
    <property type="match status" value="1"/>
</dbReference>
<dbReference type="GO" id="GO:0016829">
    <property type="term" value="F:lyase activity"/>
    <property type="evidence" value="ECO:0007669"/>
    <property type="project" value="UniProtKB-KW"/>
</dbReference>